<proteinExistence type="predicted"/>
<dbReference type="Proteomes" id="UP000191812">
    <property type="component" value="Unassembled WGS sequence"/>
</dbReference>
<keyword evidence="3" id="KW-1185">Reference proteome</keyword>
<protein>
    <recommendedName>
        <fullName evidence="4">Transglutaminase</fullName>
    </recommendedName>
</protein>
<dbReference type="InterPro" id="IPR010319">
    <property type="entry name" value="Transglutaminase-like_Cys_pept"/>
</dbReference>
<gene>
    <name evidence="2" type="ORF">AGR13a_Cc30315</name>
</gene>
<sequence>MRIYVLAFALLGAMTLGAQVSASELSATRSINAPVGFSSACQRYSWLCSSKAGVKMADDQTRGLLSEVNRKVNSAIRPVEDTVVYGRSNYWALPKDGRGDCEDYAIAKTKALLDAGFPSNKMSISVVLDRSGNNHAVLLVRLSDGEYVLDNLSGSIKPWDRTGYTFLARQKYTNKSAWEVVLAGPRAGQFREM</sequence>
<evidence type="ECO:0000313" key="2">
    <source>
        <dbReference type="EMBL" id="CUX33805.1"/>
    </source>
</evidence>
<evidence type="ECO:0000256" key="1">
    <source>
        <dbReference type="SAM" id="SignalP"/>
    </source>
</evidence>
<comment type="caution">
    <text evidence="2">The sequence shown here is derived from an EMBL/GenBank/DDBJ whole genome shotgun (WGS) entry which is preliminary data.</text>
</comment>
<evidence type="ECO:0008006" key="4">
    <source>
        <dbReference type="Google" id="ProtNLM"/>
    </source>
</evidence>
<evidence type="ECO:0000313" key="3">
    <source>
        <dbReference type="Proteomes" id="UP000191812"/>
    </source>
</evidence>
<dbReference type="Pfam" id="PF06035">
    <property type="entry name" value="Peptidase_C93"/>
    <property type="match status" value="1"/>
</dbReference>
<dbReference type="PANTHER" id="PTHR39327:SF1">
    <property type="entry name" value="BLR5470 PROTEIN"/>
    <property type="match status" value="1"/>
</dbReference>
<dbReference type="RefSeq" id="WP_167377386.1">
    <property type="nucleotide sequence ID" value="NZ_LT009756.1"/>
</dbReference>
<keyword evidence="1" id="KW-0732">Signal</keyword>
<feature type="signal peptide" evidence="1">
    <location>
        <begin position="1"/>
        <end position="18"/>
    </location>
</feature>
<dbReference type="EMBL" id="FBWH01000023">
    <property type="protein sequence ID" value="CUX33805.1"/>
    <property type="molecule type" value="Genomic_DNA"/>
</dbReference>
<reference evidence="2 3" key="1">
    <citation type="submission" date="2016-01" db="EMBL/GenBank/DDBJ databases">
        <authorList>
            <person name="Regsiter A."/>
            <person name="william w."/>
        </authorList>
    </citation>
    <scope>NUCLEOTIDE SEQUENCE [LARGE SCALE GENOMIC DNA]</scope>
    <source>
        <strain evidence="2 3">CFBP 6927</strain>
    </source>
</reference>
<organism evidence="2 3">
    <name type="scientific">Agrobacterium genomosp. 13 str. CFBP 6927</name>
    <dbReference type="NCBI Taxonomy" id="1183428"/>
    <lineage>
        <taxon>Bacteria</taxon>
        <taxon>Pseudomonadati</taxon>
        <taxon>Pseudomonadota</taxon>
        <taxon>Alphaproteobacteria</taxon>
        <taxon>Hyphomicrobiales</taxon>
        <taxon>Rhizobiaceae</taxon>
        <taxon>Rhizobium/Agrobacterium group</taxon>
        <taxon>Agrobacterium</taxon>
        <taxon>Agrobacterium tumefaciens complex</taxon>
    </lineage>
</organism>
<dbReference type="PANTHER" id="PTHR39327">
    <property type="match status" value="1"/>
</dbReference>
<dbReference type="Gene3D" id="3.10.620.30">
    <property type="match status" value="1"/>
</dbReference>
<accession>A0ABM9VG59</accession>
<name>A0ABM9VG59_9HYPH</name>
<feature type="chain" id="PRO_5045197466" description="Transglutaminase" evidence="1">
    <location>
        <begin position="19"/>
        <end position="193"/>
    </location>
</feature>